<accession>A0ABY9WE61</accession>
<reference evidence="1 2" key="1">
    <citation type="submission" date="2023-09" db="EMBL/GenBank/DDBJ databases">
        <title>Different Types of Thermotolerant Ring-Cleaving Dioxygenases derived from Aeribacillus composti HB-1 applied for multiple aromatic hydrocarbons removal.</title>
        <authorList>
            <person name="Cao L."/>
            <person name="Li M."/>
            <person name="Ma T."/>
        </authorList>
    </citation>
    <scope>NUCLEOTIDE SEQUENCE [LARGE SCALE GENOMIC DNA]</scope>
    <source>
        <strain evidence="1 2">HB-1</strain>
    </source>
</reference>
<proteinExistence type="predicted"/>
<name>A0ABY9WE61_9BACI</name>
<protein>
    <submittedName>
        <fullName evidence="1">Uncharacterized protein</fullName>
    </submittedName>
</protein>
<sequence>MKDFGATVKDKNKGIKFVNVLHRGNEVQQKQLYVLNVRHKTFED</sequence>
<dbReference type="EMBL" id="CP134501">
    <property type="protein sequence ID" value="WNF33938.1"/>
    <property type="molecule type" value="Genomic_DNA"/>
</dbReference>
<keyword evidence="2" id="KW-1185">Reference proteome</keyword>
<dbReference type="GeneID" id="301125193"/>
<evidence type="ECO:0000313" key="1">
    <source>
        <dbReference type="EMBL" id="WNF33938.1"/>
    </source>
</evidence>
<dbReference type="Proteomes" id="UP001303701">
    <property type="component" value="Chromosome"/>
</dbReference>
<gene>
    <name evidence="1" type="ORF">RI196_04425</name>
</gene>
<dbReference type="RefSeq" id="WP_311066991.1">
    <property type="nucleotide sequence ID" value="NZ_CP134501.1"/>
</dbReference>
<evidence type="ECO:0000313" key="2">
    <source>
        <dbReference type="Proteomes" id="UP001303701"/>
    </source>
</evidence>
<organism evidence="1 2">
    <name type="scientific">Aeribacillus composti</name>
    <dbReference type="NCBI Taxonomy" id="1868734"/>
    <lineage>
        <taxon>Bacteria</taxon>
        <taxon>Bacillati</taxon>
        <taxon>Bacillota</taxon>
        <taxon>Bacilli</taxon>
        <taxon>Bacillales</taxon>
        <taxon>Bacillaceae</taxon>
        <taxon>Aeribacillus</taxon>
    </lineage>
</organism>